<accession>A0ABN5B1D8</accession>
<dbReference type="EMBL" id="CP020083">
    <property type="protein sequence ID" value="ASR50652.1"/>
    <property type="molecule type" value="Genomic_DNA"/>
</dbReference>
<dbReference type="RefSeq" id="WP_117351486.1">
    <property type="nucleotide sequence ID" value="NZ_CP020083.1"/>
</dbReference>
<evidence type="ECO:0000313" key="7">
    <source>
        <dbReference type="Proteomes" id="UP000258016"/>
    </source>
</evidence>
<comment type="cofactor">
    <cofactor evidence="1">
        <name>FAD</name>
        <dbReference type="ChEBI" id="CHEBI:57692"/>
    </cofactor>
</comment>
<dbReference type="InterPro" id="IPR006076">
    <property type="entry name" value="FAD-dep_OxRdtase"/>
</dbReference>
<dbReference type="SUPFAM" id="SSF51905">
    <property type="entry name" value="FAD/NAD(P)-binding domain"/>
    <property type="match status" value="1"/>
</dbReference>
<evidence type="ECO:0000256" key="1">
    <source>
        <dbReference type="ARBA" id="ARBA00001974"/>
    </source>
</evidence>
<keyword evidence="4" id="KW-0560">Oxidoreductase</keyword>
<dbReference type="Gene3D" id="3.30.9.10">
    <property type="entry name" value="D-Amino Acid Oxidase, subunit A, domain 2"/>
    <property type="match status" value="1"/>
</dbReference>
<dbReference type="SUPFAM" id="SSF54373">
    <property type="entry name" value="FAD-linked reductases, C-terminal domain"/>
    <property type="match status" value="1"/>
</dbReference>
<evidence type="ECO:0000256" key="4">
    <source>
        <dbReference type="ARBA" id="ARBA00023002"/>
    </source>
</evidence>
<dbReference type="PANTHER" id="PTHR10961:SF7">
    <property type="entry name" value="FAD DEPENDENT OXIDOREDUCTASE DOMAIN-CONTAINING PROTEIN"/>
    <property type="match status" value="1"/>
</dbReference>
<protein>
    <submittedName>
        <fullName evidence="6">N-methyltryptophan oxidase</fullName>
    </submittedName>
</protein>
<dbReference type="InterPro" id="IPR036188">
    <property type="entry name" value="FAD/NAD-bd_sf"/>
</dbReference>
<dbReference type="GeneID" id="303484640"/>
<dbReference type="NCBIfam" id="NF008425">
    <property type="entry name" value="PRK11259.1"/>
    <property type="match status" value="1"/>
</dbReference>
<evidence type="ECO:0000313" key="6">
    <source>
        <dbReference type="EMBL" id="ASR50652.1"/>
    </source>
</evidence>
<evidence type="ECO:0000256" key="2">
    <source>
        <dbReference type="ARBA" id="ARBA00022630"/>
    </source>
</evidence>
<sequence>MSNTADVIVIGLGAAGSAALYQLARAGISAIGIDRWEPPHAMGSSHGETRITRQAIGEGQVYVPLVLRSHEIWRELERETGQRLFEACGVLIIGAEGGAAMHHSRSGFVLNTIAAAQAHAIEHDVLSIEETRARFPQFALSGDELVYFEPGGGFVYPERCIAAQLAMARKLGARMETGSQVTAITETPGGVTVQAGGATYHAGNVILAGGAWTPGLVGSNGLAPLTLRRQVLHWFAPERPQDFAVGTFPAFIWLHGNHPEDSFYGFPIPDDLGHALVKVADENQSRATADPDQLDRDVRPEEAAEMHRDHLVGRIPGLTLPQVRSAACLYTCAPDADFVIGPVDGMERITVVSACSGHGFKHSAAVGEHAVRLITEGPAAAIPAFDPRRLSAIPQP</sequence>
<dbReference type="Proteomes" id="UP000258016">
    <property type="component" value="Chromosome"/>
</dbReference>
<keyword evidence="3" id="KW-0274">FAD</keyword>
<dbReference type="Pfam" id="PF01266">
    <property type="entry name" value="DAO"/>
    <property type="match status" value="1"/>
</dbReference>
<reference evidence="6 7" key="1">
    <citation type="submission" date="2017-03" db="EMBL/GenBank/DDBJ databases">
        <title>Complete genome sequence of Blastomonas fulva degrading microcsystin LR.</title>
        <authorList>
            <person name="Lee H.-g."/>
            <person name="Jin L."/>
            <person name="oh H.-M."/>
        </authorList>
    </citation>
    <scope>NUCLEOTIDE SEQUENCE [LARGE SCALE GENOMIC DNA]</scope>
    <source>
        <strain evidence="6 7">T2</strain>
    </source>
</reference>
<dbReference type="InterPro" id="IPR045170">
    <property type="entry name" value="MTOX"/>
</dbReference>
<keyword evidence="7" id="KW-1185">Reference proteome</keyword>
<evidence type="ECO:0000259" key="5">
    <source>
        <dbReference type="Pfam" id="PF01266"/>
    </source>
</evidence>
<gene>
    <name evidence="6" type="ORF">B5J99_03520</name>
</gene>
<evidence type="ECO:0000256" key="3">
    <source>
        <dbReference type="ARBA" id="ARBA00022827"/>
    </source>
</evidence>
<dbReference type="Gene3D" id="3.50.50.60">
    <property type="entry name" value="FAD/NAD(P)-binding domain"/>
    <property type="match status" value="1"/>
</dbReference>
<proteinExistence type="predicted"/>
<feature type="domain" description="FAD dependent oxidoreductase" evidence="5">
    <location>
        <begin position="6"/>
        <end position="372"/>
    </location>
</feature>
<name>A0ABN5B1D8_9SPHN</name>
<dbReference type="PANTHER" id="PTHR10961">
    <property type="entry name" value="PEROXISOMAL SARCOSINE OXIDASE"/>
    <property type="match status" value="1"/>
</dbReference>
<organism evidence="6 7">
    <name type="scientific">Blastomonas fulva</name>
    <dbReference type="NCBI Taxonomy" id="1550728"/>
    <lineage>
        <taxon>Bacteria</taxon>
        <taxon>Pseudomonadati</taxon>
        <taxon>Pseudomonadota</taxon>
        <taxon>Alphaproteobacteria</taxon>
        <taxon>Sphingomonadales</taxon>
        <taxon>Sphingomonadaceae</taxon>
        <taxon>Blastomonas</taxon>
    </lineage>
</organism>
<keyword evidence="2" id="KW-0285">Flavoprotein</keyword>